<reference evidence="2" key="1">
    <citation type="journal article" date="2023" name="Insect Mol. Biol.">
        <title>Genome sequencing provides insights into the evolution of gene families encoding plant cell wall-degrading enzymes in longhorned beetles.</title>
        <authorList>
            <person name="Shin N.R."/>
            <person name="Okamura Y."/>
            <person name="Kirsch R."/>
            <person name="Pauchet Y."/>
        </authorList>
    </citation>
    <scope>NUCLEOTIDE SEQUENCE</scope>
    <source>
        <strain evidence="2">MMC_N1</strain>
    </source>
</reference>
<protein>
    <submittedName>
        <fullName evidence="2">Uncharacterized protein</fullName>
    </submittedName>
</protein>
<proteinExistence type="predicted"/>
<dbReference type="EMBL" id="JAPWTJ010000687">
    <property type="protein sequence ID" value="KAJ8976362.1"/>
    <property type="molecule type" value="Genomic_DNA"/>
</dbReference>
<evidence type="ECO:0000313" key="2">
    <source>
        <dbReference type="EMBL" id="KAJ8976362.1"/>
    </source>
</evidence>
<feature type="region of interest" description="Disordered" evidence="1">
    <location>
        <begin position="235"/>
        <end position="258"/>
    </location>
</feature>
<feature type="compositionally biased region" description="Basic and acidic residues" evidence="1">
    <location>
        <begin position="235"/>
        <end position="249"/>
    </location>
</feature>
<gene>
    <name evidence="2" type="ORF">NQ317_014158</name>
</gene>
<dbReference type="PANTHER" id="PTHR45823">
    <property type="entry name" value="T-SNARE COILED-COIL HOMOLOGY DOMAIN-CONTAINING PROTEIN"/>
    <property type="match status" value="1"/>
</dbReference>
<keyword evidence="3" id="KW-1185">Reference proteome</keyword>
<dbReference type="Proteomes" id="UP001162164">
    <property type="component" value="Unassembled WGS sequence"/>
</dbReference>
<evidence type="ECO:0000256" key="1">
    <source>
        <dbReference type="SAM" id="MobiDB-lite"/>
    </source>
</evidence>
<organism evidence="2 3">
    <name type="scientific">Molorchus minor</name>
    <dbReference type="NCBI Taxonomy" id="1323400"/>
    <lineage>
        <taxon>Eukaryota</taxon>
        <taxon>Metazoa</taxon>
        <taxon>Ecdysozoa</taxon>
        <taxon>Arthropoda</taxon>
        <taxon>Hexapoda</taxon>
        <taxon>Insecta</taxon>
        <taxon>Pterygota</taxon>
        <taxon>Neoptera</taxon>
        <taxon>Endopterygota</taxon>
        <taxon>Coleoptera</taxon>
        <taxon>Polyphaga</taxon>
        <taxon>Cucujiformia</taxon>
        <taxon>Chrysomeloidea</taxon>
        <taxon>Cerambycidae</taxon>
        <taxon>Lamiinae</taxon>
        <taxon>Monochamini</taxon>
        <taxon>Molorchus</taxon>
    </lineage>
</organism>
<evidence type="ECO:0000313" key="3">
    <source>
        <dbReference type="Proteomes" id="UP001162164"/>
    </source>
</evidence>
<comment type="caution">
    <text evidence="2">The sequence shown here is derived from an EMBL/GenBank/DDBJ whole genome shotgun (WGS) entry which is preliminary data.</text>
</comment>
<accession>A0ABQ9JEN9</accession>
<dbReference type="PANTHER" id="PTHR45823:SF1">
    <property type="entry name" value="T-SNARE COILED-COIL HOMOLOGY DOMAIN-CONTAINING PROTEIN"/>
    <property type="match status" value="1"/>
</dbReference>
<name>A0ABQ9JEN9_9CUCU</name>
<sequence length="281" mass="31706">MLTRALVFEIFASEQNDAPTTPLTSRNSDELMNTSLISDNVQVPTDISLRATTNKDQWRNSHITTSVRWKNILGNYFHQFEATAIVNNWTNSENANALTLALYGDPTDKLQTLTPAGREDYQQLVNTWKCDTAKHISNISQSHPHNHCQKPNEQLQEFEADVARLVHLAYPATPKKLWSVKQALILAHPSQLAVLWNLRQRNKYPEAKLEFANLKKASKKDKAQARACATSLQEKQEKEASEKLKKVGDKWQSSTCRKGAPRNIARVASLHKQPNSVSLAV</sequence>